<evidence type="ECO:0000313" key="2">
    <source>
        <dbReference type="EMBL" id="MBK1631877.1"/>
    </source>
</evidence>
<protein>
    <recommendedName>
        <fullName evidence="1">Glycosyl transferase family 1 domain-containing protein</fullName>
    </recommendedName>
</protein>
<dbReference type="PANTHER" id="PTHR12526">
    <property type="entry name" value="GLYCOSYLTRANSFERASE"/>
    <property type="match status" value="1"/>
</dbReference>
<dbReference type="Pfam" id="PF00534">
    <property type="entry name" value="Glycos_transf_1"/>
    <property type="match status" value="1"/>
</dbReference>
<sequence>MFYVSAYLGEAHGSAKSARDFAKALLAHCGDTRIVCPRTEFFDSSAAGYPLHEPIWYRTEARKRYGRGWVGRVRGRLDRSFRHLMRSGMRRAMHREVVVVNGWASISYWRSLAAAPKRSALIVRESPRHFEYGTRGTPISQVIREFATFDQLIFVSRIGQEEWTRMPELSAKPSFCFPNCCEEEEVASVSSGERDAIRSGLGLSGDEKMIICPGAVEERKGIEIVLRNWKGIKKKLPTARLIILGKATPDYGLPLVEGVAAGKYGPSITHIAEQPSAIPYICAADMMLFPSRAEALPRVILEAMAAGTPVVASTADGIPELIDHNRTGLLFDWNEPESMVAGVVKALTEPTQAAAWADAARRRYDERFSRRRQMERMPALLSWLGVL</sequence>
<evidence type="ECO:0000259" key="1">
    <source>
        <dbReference type="Pfam" id="PF00534"/>
    </source>
</evidence>
<name>A0ABS1CJ06_9GAMM</name>
<evidence type="ECO:0000313" key="3">
    <source>
        <dbReference type="Proteomes" id="UP000748752"/>
    </source>
</evidence>
<dbReference type="Gene3D" id="3.40.50.2000">
    <property type="entry name" value="Glycogen Phosphorylase B"/>
    <property type="match status" value="2"/>
</dbReference>
<dbReference type="Proteomes" id="UP000748752">
    <property type="component" value="Unassembled WGS sequence"/>
</dbReference>
<keyword evidence="3" id="KW-1185">Reference proteome</keyword>
<organism evidence="2 3">
    <name type="scientific">Thiohalocapsa halophila</name>
    <dbReference type="NCBI Taxonomy" id="69359"/>
    <lineage>
        <taxon>Bacteria</taxon>
        <taxon>Pseudomonadati</taxon>
        <taxon>Pseudomonadota</taxon>
        <taxon>Gammaproteobacteria</taxon>
        <taxon>Chromatiales</taxon>
        <taxon>Chromatiaceae</taxon>
        <taxon>Thiohalocapsa</taxon>
    </lineage>
</organism>
<reference evidence="2 3" key="1">
    <citation type="journal article" date="2020" name="Microorganisms">
        <title>Osmotic Adaptation and Compatible Solute Biosynthesis of Phototrophic Bacteria as Revealed from Genome Analyses.</title>
        <authorList>
            <person name="Imhoff J.F."/>
            <person name="Rahn T."/>
            <person name="Kunzel S."/>
            <person name="Keller A."/>
            <person name="Neulinger S.C."/>
        </authorList>
    </citation>
    <scope>NUCLEOTIDE SEQUENCE [LARGE SCALE GENOMIC DNA]</scope>
    <source>
        <strain evidence="2 3">DSM 6210</strain>
    </source>
</reference>
<gene>
    <name evidence="2" type="ORF">CKO31_14260</name>
</gene>
<dbReference type="CDD" id="cd03801">
    <property type="entry name" value="GT4_PimA-like"/>
    <property type="match status" value="1"/>
</dbReference>
<comment type="caution">
    <text evidence="2">The sequence shown here is derived from an EMBL/GenBank/DDBJ whole genome shotgun (WGS) entry which is preliminary data.</text>
</comment>
<feature type="domain" description="Glycosyl transferase family 1" evidence="1">
    <location>
        <begin position="194"/>
        <end position="363"/>
    </location>
</feature>
<dbReference type="EMBL" id="NRRV01000034">
    <property type="protein sequence ID" value="MBK1631877.1"/>
    <property type="molecule type" value="Genomic_DNA"/>
</dbReference>
<dbReference type="SUPFAM" id="SSF53756">
    <property type="entry name" value="UDP-Glycosyltransferase/glycogen phosphorylase"/>
    <property type="match status" value="1"/>
</dbReference>
<proteinExistence type="predicted"/>
<accession>A0ABS1CJ06</accession>
<dbReference type="RefSeq" id="WP_200238799.1">
    <property type="nucleotide sequence ID" value="NZ_NRRV01000034.1"/>
</dbReference>
<dbReference type="InterPro" id="IPR001296">
    <property type="entry name" value="Glyco_trans_1"/>
</dbReference>